<keyword evidence="2" id="KW-1185">Reference proteome</keyword>
<reference evidence="1 2" key="1">
    <citation type="journal article" date="2021" name="Hortic Res">
        <title>High-quality reference genome and annotation aids understanding of berry development for evergreen blueberry (Vaccinium darrowii).</title>
        <authorList>
            <person name="Yu J."/>
            <person name="Hulse-Kemp A.M."/>
            <person name="Babiker E."/>
            <person name="Staton M."/>
        </authorList>
    </citation>
    <scope>NUCLEOTIDE SEQUENCE [LARGE SCALE GENOMIC DNA]</scope>
    <source>
        <strain evidence="2">cv. NJ 8807/NJ 8810</strain>
        <tissue evidence="1">Young leaf</tissue>
    </source>
</reference>
<dbReference type="Proteomes" id="UP000828048">
    <property type="component" value="Chromosome 6"/>
</dbReference>
<accession>A0ACB7XDC4</accession>
<organism evidence="1 2">
    <name type="scientific">Vaccinium darrowii</name>
    <dbReference type="NCBI Taxonomy" id="229202"/>
    <lineage>
        <taxon>Eukaryota</taxon>
        <taxon>Viridiplantae</taxon>
        <taxon>Streptophyta</taxon>
        <taxon>Embryophyta</taxon>
        <taxon>Tracheophyta</taxon>
        <taxon>Spermatophyta</taxon>
        <taxon>Magnoliopsida</taxon>
        <taxon>eudicotyledons</taxon>
        <taxon>Gunneridae</taxon>
        <taxon>Pentapetalae</taxon>
        <taxon>asterids</taxon>
        <taxon>Ericales</taxon>
        <taxon>Ericaceae</taxon>
        <taxon>Vaccinioideae</taxon>
        <taxon>Vaccinieae</taxon>
        <taxon>Vaccinium</taxon>
    </lineage>
</organism>
<sequence>MKYHQADFRRGRGRITSDREYFNRAHSSLRSIIERTFGIWKAQWGMLKKMPNVSLDDQVRMVIASMAIHNYIRRDGEKDVILRSIERETDYVFEDIPDLYPGLLNVSCSIYGGIKVLGNRL</sequence>
<gene>
    <name evidence="1" type="ORF">Vadar_030758</name>
</gene>
<name>A0ACB7XDC4_9ERIC</name>
<protein>
    <submittedName>
        <fullName evidence="1">Uncharacterized protein</fullName>
    </submittedName>
</protein>
<evidence type="ECO:0000313" key="2">
    <source>
        <dbReference type="Proteomes" id="UP000828048"/>
    </source>
</evidence>
<evidence type="ECO:0000313" key="1">
    <source>
        <dbReference type="EMBL" id="KAH7838757.1"/>
    </source>
</evidence>
<dbReference type="EMBL" id="CM037156">
    <property type="protein sequence ID" value="KAH7838757.1"/>
    <property type="molecule type" value="Genomic_DNA"/>
</dbReference>
<proteinExistence type="predicted"/>
<comment type="caution">
    <text evidence="1">The sequence shown here is derived from an EMBL/GenBank/DDBJ whole genome shotgun (WGS) entry which is preliminary data.</text>
</comment>